<feature type="region of interest" description="Disordered" evidence="3">
    <location>
        <begin position="313"/>
        <end position="337"/>
    </location>
</feature>
<dbReference type="CDD" id="cd12215">
    <property type="entry name" value="ChiC_BD"/>
    <property type="match status" value="1"/>
</dbReference>
<dbReference type="GO" id="GO:0005576">
    <property type="term" value="C:extracellular region"/>
    <property type="evidence" value="ECO:0007669"/>
    <property type="project" value="InterPro"/>
</dbReference>
<dbReference type="InterPro" id="IPR010611">
    <property type="entry name" value="3D_dom"/>
</dbReference>
<dbReference type="GO" id="GO:0030246">
    <property type="term" value="F:carbohydrate binding"/>
    <property type="evidence" value="ECO:0007669"/>
    <property type="project" value="InterPro"/>
</dbReference>
<evidence type="ECO:0000256" key="3">
    <source>
        <dbReference type="SAM" id="MobiDB-lite"/>
    </source>
</evidence>
<dbReference type="Proteomes" id="UP000675781">
    <property type="component" value="Unassembled WGS sequence"/>
</dbReference>
<feature type="chain" id="PRO_5039258240" description="Chitin-binding type-3 domain-containing protein" evidence="4">
    <location>
        <begin position="22"/>
        <end position="393"/>
    </location>
</feature>
<dbReference type="InterPro" id="IPR051933">
    <property type="entry name" value="Resuscitation_pf_RpfB"/>
</dbReference>
<dbReference type="Pfam" id="PF06725">
    <property type="entry name" value="3D"/>
    <property type="match status" value="1"/>
</dbReference>
<dbReference type="InterPro" id="IPR036573">
    <property type="entry name" value="CBM_sf_5/12"/>
</dbReference>
<dbReference type="PANTHER" id="PTHR39160:SF4">
    <property type="entry name" value="RESUSCITATION-PROMOTING FACTOR RPFB"/>
    <property type="match status" value="1"/>
</dbReference>
<keyword evidence="1 4" id="KW-0732">Signal</keyword>
<dbReference type="Gene3D" id="2.10.10.20">
    <property type="entry name" value="Carbohydrate-binding module superfamily 5/12"/>
    <property type="match status" value="1"/>
</dbReference>
<keyword evidence="2" id="KW-0378">Hydrolase</keyword>
<dbReference type="PANTHER" id="PTHR39160">
    <property type="entry name" value="CELL WALL-BINDING PROTEIN YOCH"/>
    <property type="match status" value="1"/>
</dbReference>
<protein>
    <recommendedName>
        <fullName evidence="5">Chitin-binding type-3 domain-containing protein</fullName>
    </recommendedName>
</protein>
<dbReference type="InterPro" id="IPR059180">
    <property type="entry name" value="3D_YorM"/>
</dbReference>
<dbReference type="SMART" id="SM00495">
    <property type="entry name" value="ChtBD3"/>
    <property type="match status" value="1"/>
</dbReference>
<dbReference type="GO" id="GO:0019867">
    <property type="term" value="C:outer membrane"/>
    <property type="evidence" value="ECO:0007669"/>
    <property type="project" value="InterPro"/>
</dbReference>
<evidence type="ECO:0000256" key="1">
    <source>
        <dbReference type="ARBA" id="ARBA00022729"/>
    </source>
</evidence>
<evidence type="ECO:0000313" key="7">
    <source>
        <dbReference type="Proteomes" id="UP000675781"/>
    </source>
</evidence>
<keyword evidence="7" id="KW-1185">Reference proteome</keyword>
<dbReference type="GO" id="GO:0005975">
    <property type="term" value="P:carbohydrate metabolic process"/>
    <property type="evidence" value="ECO:0007669"/>
    <property type="project" value="InterPro"/>
</dbReference>
<evidence type="ECO:0000256" key="2">
    <source>
        <dbReference type="ARBA" id="ARBA00022801"/>
    </source>
</evidence>
<dbReference type="SUPFAM" id="SSF51055">
    <property type="entry name" value="Carbohydrate binding domain"/>
    <property type="match status" value="1"/>
</dbReference>
<name>A0A941EVZ9_9ACTN</name>
<dbReference type="AlphaFoldDB" id="A0A941EVZ9"/>
<comment type="caution">
    <text evidence="6">The sequence shown here is derived from an EMBL/GenBank/DDBJ whole genome shotgun (WGS) entry which is preliminary data.</text>
</comment>
<dbReference type="GO" id="GO:0004553">
    <property type="term" value="F:hydrolase activity, hydrolyzing O-glycosyl compounds"/>
    <property type="evidence" value="ECO:0007669"/>
    <property type="project" value="InterPro"/>
</dbReference>
<dbReference type="CDD" id="cd14667">
    <property type="entry name" value="3D_containing_proteins"/>
    <property type="match status" value="1"/>
</dbReference>
<dbReference type="EMBL" id="JAGSOG010000412">
    <property type="protein sequence ID" value="MBR7839285.1"/>
    <property type="molecule type" value="Genomic_DNA"/>
</dbReference>
<reference evidence="6" key="1">
    <citation type="submission" date="2021-04" db="EMBL/GenBank/DDBJ databases">
        <title>Genome based classification of Actinospica acidithermotolerans sp. nov., an actinobacterium isolated from an Indonesian hot spring.</title>
        <authorList>
            <person name="Kusuma A.B."/>
            <person name="Putra K.E."/>
            <person name="Nafisah S."/>
            <person name="Loh J."/>
            <person name="Nouioui I."/>
            <person name="Goodfellow M."/>
        </authorList>
    </citation>
    <scope>NUCLEOTIDE SEQUENCE</scope>
    <source>
        <strain evidence="6">CSCA 57</strain>
    </source>
</reference>
<dbReference type="GO" id="GO:0009254">
    <property type="term" value="P:peptidoglycan turnover"/>
    <property type="evidence" value="ECO:0007669"/>
    <property type="project" value="InterPro"/>
</dbReference>
<feature type="domain" description="Chitin-binding type-3" evidence="5">
    <location>
        <begin position="343"/>
        <end position="388"/>
    </location>
</feature>
<accession>A0A941EVZ9</accession>
<gene>
    <name evidence="6" type="ORF">KDL01_38850</name>
</gene>
<evidence type="ECO:0000313" key="6">
    <source>
        <dbReference type="EMBL" id="MBR7839285.1"/>
    </source>
</evidence>
<proteinExistence type="predicted"/>
<sequence length="393" mass="38856">MSALLSRGRLAAIAVATAALAAGVVLLTPPVPAEATTPSLAAAAANTLPACPFWASGITPPARSTTPWVAPLQTAPAVDFAGRPAAPTLSGTLANGQITITVAPVANAVAYRVWRDGVDIGYISYWGQTGPLTVTDTAPCQGAYYDVVAMYDTSNSDASLGQLSQPYWLGADGTLAPGAGDVPVGTQISMMVTSYDNTGSTASGYDAQLGVCATDPRVIPWGTYFSVPGYGTCYAADLGTWIQNDTVDVWLPGDQANNWGVQDRTITVIADPYASGSGGSASPSASSSATGPASSSASASASATVSASSSATSSSGSASASASPSASASASASPTSSGSGTCAAAWSSGTSYVTGDVVSYQGVDYTATYYSTGAVPGAATSWAVWSSDGPCSG</sequence>
<evidence type="ECO:0000259" key="5">
    <source>
        <dbReference type="SMART" id="SM00495"/>
    </source>
</evidence>
<evidence type="ECO:0000256" key="4">
    <source>
        <dbReference type="SAM" id="SignalP"/>
    </source>
</evidence>
<dbReference type="Pfam" id="PF02839">
    <property type="entry name" value="CBM_5_12"/>
    <property type="match status" value="1"/>
</dbReference>
<dbReference type="RefSeq" id="WP_212533723.1">
    <property type="nucleotide sequence ID" value="NZ_JAGSOG010000412.1"/>
</dbReference>
<organism evidence="6 7">
    <name type="scientific">Actinospica durhamensis</name>
    <dbReference type="NCBI Taxonomy" id="1508375"/>
    <lineage>
        <taxon>Bacteria</taxon>
        <taxon>Bacillati</taxon>
        <taxon>Actinomycetota</taxon>
        <taxon>Actinomycetes</taxon>
        <taxon>Catenulisporales</taxon>
        <taxon>Actinospicaceae</taxon>
        <taxon>Actinospica</taxon>
    </lineage>
</organism>
<dbReference type="InterPro" id="IPR003610">
    <property type="entry name" value="CBM5/12"/>
</dbReference>
<feature type="signal peptide" evidence="4">
    <location>
        <begin position="1"/>
        <end position="21"/>
    </location>
</feature>